<keyword evidence="2" id="KW-1185">Reference proteome</keyword>
<sequence>MYNNTLTTMSTSTRFLDTVEQFMDRFKDLQDAHQASVSSLAQCRADYKAAKTHIMRFNVAIWLLDILLFIILVQTVSSNRETKTKHVCRRKLEDEEYEKIERED</sequence>
<dbReference type="Proteomes" id="UP000799754">
    <property type="component" value="Unassembled WGS sequence"/>
</dbReference>
<protein>
    <submittedName>
        <fullName evidence="1">Uncharacterized protein</fullName>
    </submittedName>
</protein>
<dbReference type="EMBL" id="MU006735">
    <property type="protein sequence ID" value="KAF2623726.1"/>
    <property type="molecule type" value="Genomic_DNA"/>
</dbReference>
<organism evidence="1 2">
    <name type="scientific">Macroventuria anomochaeta</name>
    <dbReference type="NCBI Taxonomy" id="301207"/>
    <lineage>
        <taxon>Eukaryota</taxon>
        <taxon>Fungi</taxon>
        <taxon>Dikarya</taxon>
        <taxon>Ascomycota</taxon>
        <taxon>Pezizomycotina</taxon>
        <taxon>Dothideomycetes</taxon>
        <taxon>Pleosporomycetidae</taxon>
        <taxon>Pleosporales</taxon>
        <taxon>Pleosporineae</taxon>
        <taxon>Didymellaceae</taxon>
        <taxon>Macroventuria</taxon>
    </lineage>
</organism>
<evidence type="ECO:0000313" key="2">
    <source>
        <dbReference type="Proteomes" id="UP000799754"/>
    </source>
</evidence>
<accession>A0ACB6RP95</accession>
<proteinExistence type="predicted"/>
<gene>
    <name evidence="1" type="ORF">BU25DRAFT_414189</name>
</gene>
<comment type="caution">
    <text evidence="1">The sequence shown here is derived from an EMBL/GenBank/DDBJ whole genome shotgun (WGS) entry which is preliminary data.</text>
</comment>
<evidence type="ECO:0000313" key="1">
    <source>
        <dbReference type="EMBL" id="KAF2623726.1"/>
    </source>
</evidence>
<reference evidence="1" key="1">
    <citation type="journal article" date="2020" name="Stud. Mycol.">
        <title>101 Dothideomycetes genomes: a test case for predicting lifestyles and emergence of pathogens.</title>
        <authorList>
            <person name="Haridas S."/>
            <person name="Albert R."/>
            <person name="Binder M."/>
            <person name="Bloem J."/>
            <person name="Labutti K."/>
            <person name="Salamov A."/>
            <person name="Andreopoulos B."/>
            <person name="Baker S."/>
            <person name="Barry K."/>
            <person name="Bills G."/>
            <person name="Bluhm B."/>
            <person name="Cannon C."/>
            <person name="Castanera R."/>
            <person name="Culley D."/>
            <person name="Daum C."/>
            <person name="Ezra D."/>
            <person name="Gonzalez J."/>
            <person name="Henrissat B."/>
            <person name="Kuo A."/>
            <person name="Liang C."/>
            <person name="Lipzen A."/>
            <person name="Lutzoni F."/>
            <person name="Magnuson J."/>
            <person name="Mondo S."/>
            <person name="Nolan M."/>
            <person name="Ohm R."/>
            <person name="Pangilinan J."/>
            <person name="Park H.-J."/>
            <person name="Ramirez L."/>
            <person name="Alfaro M."/>
            <person name="Sun H."/>
            <person name="Tritt A."/>
            <person name="Yoshinaga Y."/>
            <person name="Zwiers L.-H."/>
            <person name="Turgeon B."/>
            <person name="Goodwin S."/>
            <person name="Spatafora J."/>
            <person name="Crous P."/>
            <person name="Grigoriev I."/>
        </authorList>
    </citation>
    <scope>NUCLEOTIDE SEQUENCE</scope>
    <source>
        <strain evidence="1">CBS 525.71</strain>
    </source>
</reference>
<name>A0ACB6RP95_9PLEO</name>